<dbReference type="SMART" id="SM00280">
    <property type="entry name" value="KAZAL"/>
    <property type="match status" value="1"/>
</dbReference>
<accession>A0AAW1QEN8</accession>
<dbReference type="CDD" id="cd00104">
    <property type="entry name" value="KAZAL_FS"/>
    <property type="match status" value="1"/>
</dbReference>
<dbReference type="GO" id="GO:0008810">
    <property type="term" value="F:cellulase activity"/>
    <property type="evidence" value="ECO:0007669"/>
    <property type="project" value="UniProtKB-EC"/>
</dbReference>
<feature type="chain" id="PRO_5043396583" description="cellulase" evidence="9">
    <location>
        <begin position="35"/>
        <end position="736"/>
    </location>
</feature>
<dbReference type="PROSITE" id="PS51465">
    <property type="entry name" value="KAZAL_2"/>
    <property type="match status" value="1"/>
</dbReference>
<dbReference type="InterPro" id="IPR001701">
    <property type="entry name" value="Glyco_hydro_9"/>
</dbReference>
<dbReference type="Pfam" id="PF00050">
    <property type="entry name" value="Kazal_1"/>
    <property type="match status" value="1"/>
</dbReference>
<keyword evidence="5" id="KW-0136">Cellulose degradation</keyword>
<dbReference type="InterPro" id="IPR036058">
    <property type="entry name" value="Kazal_dom_sf"/>
</dbReference>
<dbReference type="Pfam" id="PF00759">
    <property type="entry name" value="Glyco_hydro_9"/>
    <property type="match status" value="1"/>
</dbReference>
<evidence type="ECO:0000256" key="2">
    <source>
        <dbReference type="ARBA" id="ARBA00007072"/>
    </source>
</evidence>
<comment type="catalytic activity">
    <reaction evidence="1">
        <text>Endohydrolysis of (1-&gt;4)-beta-D-glucosidic linkages in cellulose, lichenin and cereal beta-D-glucans.</text>
        <dbReference type="EC" id="3.2.1.4"/>
    </reaction>
</comment>
<evidence type="ECO:0000256" key="9">
    <source>
        <dbReference type="SAM" id="SignalP"/>
    </source>
</evidence>
<keyword evidence="6" id="KW-0119">Carbohydrate metabolism</keyword>
<evidence type="ECO:0000256" key="4">
    <source>
        <dbReference type="ARBA" id="ARBA00022801"/>
    </source>
</evidence>
<dbReference type="Gene3D" id="1.50.10.10">
    <property type="match status" value="1"/>
</dbReference>
<dbReference type="EMBL" id="JALJOR010000003">
    <property type="protein sequence ID" value="KAK9819681.1"/>
    <property type="molecule type" value="Genomic_DNA"/>
</dbReference>
<keyword evidence="12" id="KW-1185">Reference proteome</keyword>
<comment type="similarity">
    <text evidence="2">Belongs to the glycosyl hydrolase 9 (cellulase E) family.</text>
</comment>
<feature type="signal peptide" evidence="9">
    <location>
        <begin position="1"/>
        <end position="34"/>
    </location>
</feature>
<keyword evidence="9" id="KW-0732">Signal</keyword>
<comment type="caution">
    <text evidence="11">The sequence shown here is derived from an EMBL/GenBank/DDBJ whole genome shotgun (WGS) entry which is preliminary data.</text>
</comment>
<evidence type="ECO:0000256" key="1">
    <source>
        <dbReference type="ARBA" id="ARBA00000966"/>
    </source>
</evidence>
<dbReference type="SUPFAM" id="SSF48208">
    <property type="entry name" value="Six-hairpin glycosidases"/>
    <property type="match status" value="1"/>
</dbReference>
<dbReference type="PANTHER" id="PTHR22298">
    <property type="entry name" value="ENDO-1,4-BETA-GLUCANASE"/>
    <property type="match status" value="1"/>
</dbReference>
<feature type="domain" description="Kazal-like" evidence="10">
    <location>
        <begin position="80"/>
        <end position="125"/>
    </location>
</feature>
<evidence type="ECO:0000313" key="12">
    <source>
        <dbReference type="Proteomes" id="UP001489004"/>
    </source>
</evidence>
<dbReference type="InterPro" id="IPR012341">
    <property type="entry name" value="6hp_glycosidase-like_sf"/>
</dbReference>
<keyword evidence="7" id="KW-0326">Glycosidase</keyword>
<keyword evidence="8" id="KW-0624">Polysaccharide degradation</keyword>
<evidence type="ECO:0000259" key="10">
    <source>
        <dbReference type="PROSITE" id="PS51465"/>
    </source>
</evidence>
<evidence type="ECO:0000256" key="5">
    <source>
        <dbReference type="ARBA" id="ARBA00023001"/>
    </source>
</evidence>
<evidence type="ECO:0000256" key="6">
    <source>
        <dbReference type="ARBA" id="ARBA00023277"/>
    </source>
</evidence>
<dbReference type="PROSITE" id="PS51257">
    <property type="entry name" value="PROKAR_LIPOPROTEIN"/>
    <property type="match status" value="1"/>
</dbReference>
<keyword evidence="4" id="KW-0378">Hydrolase</keyword>
<dbReference type="Gene3D" id="3.30.60.30">
    <property type="match status" value="1"/>
</dbReference>
<proteinExistence type="inferred from homology"/>
<protein>
    <recommendedName>
        <fullName evidence="3">cellulase</fullName>
        <ecNumber evidence="3">3.2.1.4</ecNumber>
    </recommendedName>
</protein>
<evidence type="ECO:0000256" key="7">
    <source>
        <dbReference type="ARBA" id="ARBA00023295"/>
    </source>
</evidence>
<gene>
    <name evidence="11" type="ORF">WJX72_001055</name>
</gene>
<organism evidence="11 12">
    <name type="scientific">[Myrmecia] bisecta</name>
    <dbReference type="NCBI Taxonomy" id="41462"/>
    <lineage>
        <taxon>Eukaryota</taxon>
        <taxon>Viridiplantae</taxon>
        <taxon>Chlorophyta</taxon>
        <taxon>core chlorophytes</taxon>
        <taxon>Trebouxiophyceae</taxon>
        <taxon>Trebouxiales</taxon>
        <taxon>Trebouxiaceae</taxon>
        <taxon>Myrmecia</taxon>
    </lineage>
</organism>
<dbReference type="InterPro" id="IPR008928">
    <property type="entry name" value="6-hairpin_glycosidase_sf"/>
</dbReference>
<dbReference type="InterPro" id="IPR002350">
    <property type="entry name" value="Kazal_dom"/>
</dbReference>
<evidence type="ECO:0000313" key="11">
    <source>
        <dbReference type="EMBL" id="KAK9819681.1"/>
    </source>
</evidence>
<evidence type="ECO:0000256" key="8">
    <source>
        <dbReference type="ARBA" id="ARBA00023326"/>
    </source>
</evidence>
<evidence type="ECO:0000256" key="3">
    <source>
        <dbReference type="ARBA" id="ARBA00012601"/>
    </source>
</evidence>
<dbReference type="EC" id="3.2.1.4" evidence="3"/>
<sequence>MSLTGRFRPWQAKALSLAWLLSAALLISCAHVEASSVRQLSQSFSQILSSPAVTSQPIIASVAVPTPAPAAAPANGGSAISGPLFCAACDTTYDPVCGQDDATYGNACVLECAKVPLAYRGKCSKCQQGKNACGCTDGPSAAPVCADGLTWSSACDAGCNSHLCWTPGVCNYTSNQPSLVATKAGLLTSTSFADATSSTQVPDAVAARYNYAEVLHKTFVFFESQKSGNLTNQRLAWRSDSCADCIGDYGEDLTGGYYESGGSYLKLGMPAAHTVAVMGWGLLAFHDGYAKANETTIAREALKWGANYLVNAYNASANRFAAVVGNDTEDFDYYGPPEEYRAHVPVRPVFYISEEDPGSEISGEAAAALAVSAIVFQDDVAYSTLLLQTAKSLYTFATSKPRSYMDSNSTGIGIHKGLYPSTGFYDELAWAAAWLYKATSDVAYLADAQQYYQKWEASVNNYAGYTFENGEKGPALHVLLAQLDSVNHGLFVGKAKEFFDQYLSGSSIPHNDRGLSIPYHWGATRPTTAAAFLALVHAQAIKTSDSQYAARLFNYAQLQINYLLGDSGRSWVVGHGSDFPQYIWHKQSYNSYIDWPTRGQLLWMGLDRAPLDKKTSIPVIKQAGGIEMVANQLPQRHICYGYLFAAPTLSSELILARKDYTYAEATTDGSTCFAGALAGLASYFTNNQTAINDCQLDLGWTHPNATMTPKSVNNTAGCSGLQAAPPPAQPLVATQG</sequence>
<dbReference type="PROSITE" id="PS00282">
    <property type="entry name" value="KAZAL_1"/>
    <property type="match status" value="1"/>
</dbReference>
<dbReference type="SUPFAM" id="SSF100895">
    <property type="entry name" value="Kazal-type serine protease inhibitors"/>
    <property type="match status" value="1"/>
</dbReference>
<dbReference type="Proteomes" id="UP001489004">
    <property type="component" value="Unassembled WGS sequence"/>
</dbReference>
<dbReference type="AlphaFoldDB" id="A0AAW1QEN8"/>
<name>A0AAW1QEN8_9CHLO</name>
<dbReference type="GO" id="GO:0030245">
    <property type="term" value="P:cellulose catabolic process"/>
    <property type="evidence" value="ECO:0007669"/>
    <property type="project" value="UniProtKB-KW"/>
</dbReference>
<reference evidence="11 12" key="1">
    <citation type="journal article" date="2024" name="Nat. Commun.">
        <title>Phylogenomics reveals the evolutionary origins of lichenization in chlorophyte algae.</title>
        <authorList>
            <person name="Puginier C."/>
            <person name="Libourel C."/>
            <person name="Otte J."/>
            <person name="Skaloud P."/>
            <person name="Haon M."/>
            <person name="Grisel S."/>
            <person name="Petersen M."/>
            <person name="Berrin J.G."/>
            <person name="Delaux P.M."/>
            <person name="Dal Grande F."/>
            <person name="Keller J."/>
        </authorList>
    </citation>
    <scope>NUCLEOTIDE SEQUENCE [LARGE SCALE GENOMIC DNA]</scope>
    <source>
        <strain evidence="11 12">SAG 2043</strain>
    </source>
</reference>